<reference evidence="3 4" key="1">
    <citation type="submission" date="2018-06" db="EMBL/GenBank/DDBJ databases">
        <title>Whole genome sequencing of Candida tropicalis (genome annotated by CSBL at Korea University).</title>
        <authorList>
            <person name="Ahn J."/>
        </authorList>
    </citation>
    <scope>NUCLEOTIDE SEQUENCE [LARGE SCALE GENOMIC DNA]</scope>
    <source>
        <strain evidence="3 4">ATCC 20962</strain>
    </source>
</reference>
<organism evidence="3 4">
    <name type="scientific">Candida viswanathii</name>
    <dbReference type="NCBI Taxonomy" id="5486"/>
    <lineage>
        <taxon>Eukaryota</taxon>
        <taxon>Fungi</taxon>
        <taxon>Dikarya</taxon>
        <taxon>Ascomycota</taxon>
        <taxon>Saccharomycotina</taxon>
        <taxon>Pichiomycetes</taxon>
        <taxon>Debaryomycetaceae</taxon>
        <taxon>Candida/Lodderomyces clade</taxon>
        <taxon>Candida</taxon>
    </lineage>
</organism>
<dbReference type="EMBL" id="QLNQ01000028">
    <property type="protein sequence ID" value="RCK57635.1"/>
    <property type="molecule type" value="Genomic_DNA"/>
</dbReference>
<feature type="transmembrane region" description="Helical" evidence="2">
    <location>
        <begin position="60"/>
        <end position="82"/>
    </location>
</feature>
<keyword evidence="2" id="KW-0472">Membrane</keyword>
<dbReference type="InterPro" id="IPR051009">
    <property type="entry name" value="PRM"/>
</dbReference>
<protein>
    <recommendedName>
        <fullName evidence="5">Vacuolar membrane protein</fullName>
    </recommendedName>
</protein>
<dbReference type="Proteomes" id="UP000253472">
    <property type="component" value="Unassembled WGS sequence"/>
</dbReference>
<keyword evidence="2" id="KW-0812">Transmembrane</keyword>
<proteinExistence type="predicted"/>
<sequence>MTIHQPTPTLLHPRDNDNGNDNVSADLPTLSTTSVPSLSITHIPTQNNPYVNVSSLPTNLVFIIVGAILGAIFVLIVTYRIVTHVRSGRQAHREKETYYSNLDDVLNAQGLVYGYAYSRTSSALDLNSVSGGSPTSSSSNQGRSYRITSMFISPTMDLKNFDLPLYRKQHSSSLASLLMKYHDNGSSTFFDEKSRTIFDVNDSLVNSAVSTVNGVGSGSTVNGSTVNGSTVNGSSIVDTKYSMPQKSPLRAPSLVLDDLLNEEMKRSLSEKTYRRRRKREVTMKRNSSFIDVYTYNRSRFLRFWSQSGPNSRPQKLVRN</sequence>
<evidence type="ECO:0008006" key="5">
    <source>
        <dbReference type="Google" id="ProtNLM"/>
    </source>
</evidence>
<keyword evidence="4" id="KW-1185">Reference proteome</keyword>
<evidence type="ECO:0000256" key="1">
    <source>
        <dbReference type="SAM" id="MobiDB-lite"/>
    </source>
</evidence>
<dbReference type="STRING" id="5486.A0A367XVI2"/>
<evidence type="ECO:0000313" key="3">
    <source>
        <dbReference type="EMBL" id="RCK57635.1"/>
    </source>
</evidence>
<gene>
    <name evidence="3" type="ORF">Cantr_06960</name>
</gene>
<comment type="caution">
    <text evidence="3">The sequence shown here is derived from an EMBL/GenBank/DDBJ whole genome shotgun (WGS) entry which is preliminary data.</text>
</comment>
<feature type="region of interest" description="Disordered" evidence="1">
    <location>
        <begin position="1"/>
        <end position="28"/>
    </location>
</feature>
<name>A0A367XVI2_9ASCO</name>
<evidence type="ECO:0000256" key="2">
    <source>
        <dbReference type="SAM" id="Phobius"/>
    </source>
</evidence>
<keyword evidence="2" id="KW-1133">Transmembrane helix</keyword>
<dbReference type="AlphaFoldDB" id="A0A367XVI2"/>
<evidence type="ECO:0000313" key="4">
    <source>
        <dbReference type="Proteomes" id="UP000253472"/>
    </source>
</evidence>
<dbReference type="GO" id="GO:0005935">
    <property type="term" value="C:cellular bud neck"/>
    <property type="evidence" value="ECO:0007669"/>
    <property type="project" value="TreeGrafter"/>
</dbReference>
<dbReference type="GO" id="GO:0000324">
    <property type="term" value="C:fungal-type vacuole"/>
    <property type="evidence" value="ECO:0007669"/>
    <property type="project" value="TreeGrafter"/>
</dbReference>
<dbReference type="PANTHER" id="PTHR36089:SF1">
    <property type="entry name" value="CHITIN SYNTHASE 3 COMPLEX PROTEIN CSI2-RELATED"/>
    <property type="match status" value="1"/>
</dbReference>
<dbReference type="OrthoDB" id="4065319at2759"/>
<dbReference type="PANTHER" id="PTHR36089">
    <property type="entry name" value="CHITIN SYNTHASE 3 COMPLEX PROTEIN CSI2-RELATED"/>
    <property type="match status" value="1"/>
</dbReference>
<accession>A0A367XVI2</accession>